<dbReference type="PANTHER" id="PTHR48449">
    <property type="entry name" value="DUF1985 DOMAIN-CONTAINING PROTEIN"/>
    <property type="match status" value="1"/>
</dbReference>
<protein>
    <recommendedName>
        <fullName evidence="1">DUF1985 domain-containing protein</fullName>
    </recommendedName>
</protein>
<evidence type="ECO:0000313" key="2">
    <source>
        <dbReference type="EMBL" id="KAG5620080.1"/>
    </source>
</evidence>
<organism evidence="2 3">
    <name type="scientific">Solanum commersonii</name>
    <name type="common">Commerson's wild potato</name>
    <name type="synonym">Commerson's nightshade</name>
    <dbReference type="NCBI Taxonomy" id="4109"/>
    <lineage>
        <taxon>Eukaryota</taxon>
        <taxon>Viridiplantae</taxon>
        <taxon>Streptophyta</taxon>
        <taxon>Embryophyta</taxon>
        <taxon>Tracheophyta</taxon>
        <taxon>Spermatophyta</taxon>
        <taxon>Magnoliopsida</taxon>
        <taxon>eudicotyledons</taxon>
        <taxon>Gunneridae</taxon>
        <taxon>Pentapetalae</taxon>
        <taxon>asterids</taxon>
        <taxon>lamiids</taxon>
        <taxon>Solanales</taxon>
        <taxon>Solanaceae</taxon>
        <taxon>Solanoideae</taxon>
        <taxon>Solaneae</taxon>
        <taxon>Solanum</taxon>
    </lineage>
</organism>
<gene>
    <name evidence="2" type="ORF">H5410_005298</name>
</gene>
<feature type="non-terminal residue" evidence="2">
    <location>
        <position position="232"/>
    </location>
</feature>
<evidence type="ECO:0000313" key="3">
    <source>
        <dbReference type="Proteomes" id="UP000824120"/>
    </source>
</evidence>
<dbReference type="PANTHER" id="PTHR48449:SF1">
    <property type="entry name" value="DUF1985 DOMAIN-CONTAINING PROTEIN"/>
    <property type="match status" value="1"/>
</dbReference>
<dbReference type="EMBL" id="JACXVP010000002">
    <property type="protein sequence ID" value="KAG5620080.1"/>
    <property type="molecule type" value="Genomic_DNA"/>
</dbReference>
<dbReference type="AlphaFoldDB" id="A0A9J6A6S6"/>
<dbReference type="Pfam" id="PF09331">
    <property type="entry name" value="DUF1985"/>
    <property type="match status" value="1"/>
</dbReference>
<reference evidence="2 3" key="1">
    <citation type="submission" date="2020-09" db="EMBL/GenBank/DDBJ databases">
        <title>De no assembly of potato wild relative species, Solanum commersonii.</title>
        <authorList>
            <person name="Cho K."/>
        </authorList>
    </citation>
    <scope>NUCLEOTIDE SEQUENCE [LARGE SCALE GENOMIC DNA]</scope>
    <source>
        <strain evidence="2">LZ3.2</strain>
        <tissue evidence="2">Leaf</tissue>
    </source>
</reference>
<name>A0A9J6A6S6_SOLCO</name>
<dbReference type="OrthoDB" id="1301943at2759"/>
<proteinExistence type="predicted"/>
<keyword evidence="3" id="KW-1185">Reference proteome</keyword>
<dbReference type="InterPro" id="IPR015410">
    <property type="entry name" value="DUF1985"/>
</dbReference>
<evidence type="ECO:0000259" key="1">
    <source>
        <dbReference type="Pfam" id="PF09331"/>
    </source>
</evidence>
<comment type="caution">
    <text evidence="2">The sequence shown here is derived from an EMBL/GenBank/DDBJ whole genome shotgun (WGS) entry which is preliminary data.</text>
</comment>
<sequence length="232" mass="27205">PFGVFNELPPIKIQCQLLRHLLLIETKNVSEDMFIVKINSTVLRFEVKKFAAVTGLKCRLLSDFVLDPSIPNRLIQKYFGKMNKVPKLDFLNKFKEPKFFEPEDRFKIGVLYFISTLLIGSEASKQLYLHCILIWFRSVSMSTTHGVWFYECCHSFDNTVAIRVANGTPRIFNWKRSNEIIFFEDLMNIIFRTYDNQHKFKNIVLTAEEMNTIDQNNLHESSSHHETENQAT</sequence>
<accession>A0A9J6A6S6</accession>
<feature type="domain" description="DUF1985" evidence="1">
    <location>
        <begin position="29"/>
        <end position="128"/>
    </location>
</feature>
<dbReference type="Proteomes" id="UP000824120">
    <property type="component" value="Chromosome 2"/>
</dbReference>